<keyword evidence="3" id="KW-1185">Reference proteome</keyword>
<dbReference type="Proteomes" id="UP000494216">
    <property type="component" value="Unassembled WGS sequence"/>
</dbReference>
<comment type="caution">
    <text evidence="2">The sequence shown here is derived from an EMBL/GenBank/DDBJ whole genome shotgun (WGS) entry which is preliminary data.</text>
</comment>
<proteinExistence type="predicted"/>
<keyword evidence="1" id="KW-0732">Signal</keyword>
<reference evidence="2 3" key="1">
    <citation type="submission" date="2020-02" db="EMBL/GenBank/DDBJ databases">
        <authorList>
            <person name="Hogendoorn C."/>
        </authorList>
    </citation>
    <scope>NUCLEOTIDE SEQUENCE [LARGE SCALE GENOMIC DNA]</scope>
    <source>
        <strain evidence="2">METHB21</strain>
    </source>
</reference>
<feature type="signal peptide" evidence="1">
    <location>
        <begin position="1"/>
        <end position="37"/>
    </location>
</feature>
<name>A0A8S0XEG6_9GAMM</name>
<evidence type="ECO:0000313" key="2">
    <source>
        <dbReference type="EMBL" id="CAA9889702.1"/>
    </source>
</evidence>
<accession>A0A8S0XEG6</accession>
<dbReference type="AlphaFoldDB" id="A0A8S0XEG6"/>
<evidence type="ECO:0000256" key="1">
    <source>
        <dbReference type="SAM" id="SignalP"/>
    </source>
</evidence>
<gene>
    <name evidence="2" type="ORF">METHB2_1220001</name>
</gene>
<evidence type="ECO:0000313" key="3">
    <source>
        <dbReference type="Proteomes" id="UP000494216"/>
    </source>
</evidence>
<sequence length="208" mass="23668">MTTKLSFSSFVYKWSRKSPARLAGLFCLLLVANSCQTAKTPEEITLVFWDELTQGNIETAKKYATPDTQHLVTQQRQVNENSSLETGQIAIKGLNAYVETIITPTATDDYRPVLSFNTVLLKDNNQWQVDYRQTLNNISNNPFSGVFKSLEDFGETFKEQLEQQMPLIEKELETFGDILKQQLEEFGRSLKNLKPLPPAKQQPNDDAI</sequence>
<dbReference type="EMBL" id="CADCXN010000027">
    <property type="protein sequence ID" value="CAA9889702.1"/>
    <property type="molecule type" value="Genomic_DNA"/>
</dbReference>
<feature type="chain" id="PRO_5035818896" description="DUF4878 domain-containing protein" evidence="1">
    <location>
        <begin position="38"/>
        <end position="208"/>
    </location>
</feature>
<evidence type="ECO:0008006" key="4">
    <source>
        <dbReference type="Google" id="ProtNLM"/>
    </source>
</evidence>
<protein>
    <recommendedName>
        <fullName evidence="4">DUF4878 domain-containing protein</fullName>
    </recommendedName>
</protein>
<organism evidence="2 3">
    <name type="scientific">Candidatus Methylobacter favarea</name>
    <dbReference type="NCBI Taxonomy" id="2707345"/>
    <lineage>
        <taxon>Bacteria</taxon>
        <taxon>Pseudomonadati</taxon>
        <taxon>Pseudomonadota</taxon>
        <taxon>Gammaproteobacteria</taxon>
        <taxon>Methylococcales</taxon>
        <taxon>Methylococcaceae</taxon>
        <taxon>Methylobacter</taxon>
    </lineage>
</organism>